<evidence type="ECO:0000313" key="2">
    <source>
        <dbReference type="Proteomes" id="UP001153269"/>
    </source>
</evidence>
<dbReference type="EMBL" id="CADEAL010000690">
    <property type="protein sequence ID" value="CAB1423885.1"/>
    <property type="molecule type" value="Genomic_DNA"/>
</dbReference>
<comment type="caution">
    <text evidence="1">The sequence shown here is derived from an EMBL/GenBank/DDBJ whole genome shotgun (WGS) entry which is preliminary data.</text>
</comment>
<organism evidence="1 2">
    <name type="scientific">Pleuronectes platessa</name>
    <name type="common">European plaice</name>
    <dbReference type="NCBI Taxonomy" id="8262"/>
    <lineage>
        <taxon>Eukaryota</taxon>
        <taxon>Metazoa</taxon>
        <taxon>Chordata</taxon>
        <taxon>Craniata</taxon>
        <taxon>Vertebrata</taxon>
        <taxon>Euteleostomi</taxon>
        <taxon>Actinopterygii</taxon>
        <taxon>Neopterygii</taxon>
        <taxon>Teleostei</taxon>
        <taxon>Neoteleostei</taxon>
        <taxon>Acanthomorphata</taxon>
        <taxon>Carangaria</taxon>
        <taxon>Pleuronectiformes</taxon>
        <taxon>Pleuronectoidei</taxon>
        <taxon>Pleuronectidae</taxon>
        <taxon>Pleuronectes</taxon>
    </lineage>
</organism>
<name>A0A9N7YA20_PLEPL</name>
<protein>
    <submittedName>
        <fullName evidence="1">Uncharacterized protein</fullName>
    </submittedName>
</protein>
<dbReference type="AlphaFoldDB" id="A0A9N7YA20"/>
<accession>A0A9N7YA20</accession>
<sequence length="179" mass="19053">MGAGGLSHPSAVPPSPRSPGGVTLHIILMLHKSSWLVVTEASRSCHLCLARPQNGLSTLLSVPAVPEVTHNVGEIINIPNIHSSKGPHAAHAASTGSTGCRQFPALSPTCPLVLHDWVCLSFHHCDIRTDTGPGLDQCQCSDSHNPSSTPISSSPEKNIHHLFRIPMTTDHGLRWQLTA</sequence>
<gene>
    <name evidence="1" type="ORF">PLEPLA_LOCUS11806</name>
</gene>
<dbReference type="Proteomes" id="UP001153269">
    <property type="component" value="Unassembled WGS sequence"/>
</dbReference>
<evidence type="ECO:0000313" key="1">
    <source>
        <dbReference type="EMBL" id="CAB1423885.1"/>
    </source>
</evidence>
<keyword evidence="2" id="KW-1185">Reference proteome</keyword>
<proteinExistence type="predicted"/>
<reference evidence="1" key="1">
    <citation type="submission" date="2020-03" db="EMBL/GenBank/DDBJ databases">
        <authorList>
            <person name="Weist P."/>
        </authorList>
    </citation>
    <scope>NUCLEOTIDE SEQUENCE</scope>
</reference>